<reference evidence="2" key="2">
    <citation type="submission" date="2021-04" db="EMBL/GenBank/DDBJ databases">
        <authorList>
            <person name="Gilroy R."/>
        </authorList>
    </citation>
    <scope>NUCLEOTIDE SEQUENCE</scope>
    <source>
        <strain evidence="2">G3-2149</strain>
    </source>
</reference>
<evidence type="ECO:0000313" key="3">
    <source>
        <dbReference type="Proteomes" id="UP000823865"/>
    </source>
</evidence>
<sequence>MKNYLKTLLGTSLLLIPTVSLFAQRYVDSPLGSEGFPDYQSDYEYLADYSYKYKHDTDGIKRLFQIDTVSWDEMREYYDRYVNAVPSANVYVGKDSVGGIWNMLMVRSPLADAPVKEARSGRGVWTFPPLKLRGIQGDKSAVAAFDRLVKKYPLKTDGKNKDKSDSFVAVSPKWFDGSLILLDDPAYYMGFVVSGTPWFFYYDEGRLVYSTYMEGAPDYYSSRVLILDGSWADRITKAMYLFSLDASREIPPATGEEPIEFTWLLTIDSKGGQDAQLLAPKTPDEATRWAFKRLRGFVRHLRRGMFHGLYTSDGRILPGRYIQAQYDKRGWLFRDLITQPKDR</sequence>
<dbReference type="InterPro" id="IPR032211">
    <property type="entry name" value="DUF5030"/>
</dbReference>
<organism evidence="2 3">
    <name type="scientific">Candidatus Paraprevotella stercoravium</name>
    <dbReference type="NCBI Taxonomy" id="2838725"/>
    <lineage>
        <taxon>Bacteria</taxon>
        <taxon>Pseudomonadati</taxon>
        <taxon>Bacteroidota</taxon>
        <taxon>Bacteroidia</taxon>
        <taxon>Bacteroidales</taxon>
        <taxon>Prevotellaceae</taxon>
        <taxon>Paraprevotella</taxon>
    </lineage>
</organism>
<accession>A0A9E2L7T7</accession>
<evidence type="ECO:0000313" key="2">
    <source>
        <dbReference type="EMBL" id="MBU3853650.1"/>
    </source>
</evidence>
<keyword evidence="1" id="KW-0732">Signal</keyword>
<dbReference type="EMBL" id="JAHLFU010000161">
    <property type="protein sequence ID" value="MBU3853650.1"/>
    <property type="molecule type" value="Genomic_DNA"/>
</dbReference>
<comment type="caution">
    <text evidence="2">The sequence shown here is derived from an EMBL/GenBank/DDBJ whole genome shotgun (WGS) entry which is preliminary data.</text>
</comment>
<dbReference type="Proteomes" id="UP000823865">
    <property type="component" value="Unassembled WGS sequence"/>
</dbReference>
<proteinExistence type="predicted"/>
<name>A0A9E2L7T7_9BACT</name>
<dbReference type="AlphaFoldDB" id="A0A9E2L7T7"/>
<feature type="signal peptide" evidence="1">
    <location>
        <begin position="1"/>
        <end position="23"/>
    </location>
</feature>
<evidence type="ECO:0000256" key="1">
    <source>
        <dbReference type="SAM" id="SignalP"/>
    </source>
</evidence>
<feature type="chain" id="PRO_5039460342" evidence="1">
    <location>
        <begin position="24"/>
        <end position="343"/>
    </location>
</feature>
<protein>
    <submittedName>
        <fullName evidence="2">DUF5030 domain-containing protein</fullName>
    </submittedName>
</protein>
<gene>
    <name evidence="2" type="ORF">H9789_07525</name>
</gene>
<reference evidence="2" key="1">
    <citation type="journal article" date="2021" name="PeerJ">
        <title>Extensive microbial diversity within the chicken gut microbiome revealed by metagenomics and culture.</title>
        <authorList>
            <person name="Gilroy R."/>
            <person name="Ravi A."/>
            <person name="Getino M."/>
            <person name="Pursley I."/>
            <person name="Horton D.L."/>
            <person name="Alikhan N.F."/>
            <person name="Baker D."/>
            <person name="Gharbi K."/>
            <person name="Hall N."/>
            <person name="Watson M."/>
            <person name="Adriaenssens E.M."/>
            <person name="Foster-Nyarko E."/>
            <person name="Jarju S."/>
            <person name="Secka A."/>
            <person name="Antonio M."/>
            <person name="Oren A."/>
            <person name="Chaudhuri R.R."/>
            <person name="La Ragione R."/>
            <person name="Hildebrand F."/>
            <person name="Pallen M.J."/>
        </authorList>
    </citation>
    <scope>NUCLEOTIDE SEQUENCE</scope>
    <source>
        <strain evidence="2">G3-2149</strain>
    </source>
</reference>
<dbReference type="Pfam" id="PF16433">
    <property type="entry name" value="DUF5030"/>
    <property type="match status" value="1"/>
</dbReference>